<organism evidence="3 4">
    <name type="scientific">Effrenium voratum</name>
    <dbReference type="NCBI Taxonomy" id="2562239"/>
    <lineage>
        <taxon>Eukaryota</taxon>
        <taxon>Sar</taxon>
        <taxon>Alveolata</taxon>
        <taxon>Dinophyceae</taxon>
        <taxon>Suessiales</taxon>
        <taxon>Symbiodiniaceae</taxon>
        <taxon>Effrenium</taxon>
    </lineage>
</organism>
<evidence type="ECO:0000313" key="4">
    <source>
        <dbReference type="Proteomes" id="UP001178507"/>
    </source>
</evidence>
<dbReference type="Pfam" id="PF04564">
    <property type="entry name" value="U-box"/>
    <property type="match status" value="1"/>
</dbReference>
<dbReference type="Gene3D" id="3.30.40.10">
    <property type="entry name" value="Zinc/RING finger domain, C3HC4 (zinc finger)"/>
    <property type="match status" value="1"/>
</dbReference>
<dbReference type="InterPro" id="IPR002083">
    <property type="entry name" value="MATH/TRAF_dom"/>
</dbReference>
<dbReference type="GO" id="GO:0016567">
    <property type="term" value="P:protein ubiquitination"/>
    <property type="evidence" value="ECO:0007669"/>
    <property type="project" value="InterPro"/>
</dbReference>
<sequence>MAEREAKRQKTEKDDDGGHKASQKDYDFSDVILRMSRQGMSTESIATVWEMGPAEVVKVLERSGAFTPKDTEDGEQSGDNGQGLGLVKRLLTDPPELCCPISHALMEDPVVASDGFTYERSCIENYLERTGTSPMTRAVIENLVLYDNKKVKSETVSFKESVVAEILCVAPQLPNHLASKVLPRAVEFVRAQLPDSTARRKLLTLLLLKVQLPGVDRCAMLQEIALLLVEVRDDGQALEFLSATEESELRTLLPNLKEDIVMVLHNAVKETNAKSKVLIAKELACRLASRLGEDVRLNKLWDVLLLTDRYEHGDWTKASAVLLAAFVDRLDVSLEDLDLRLLDHARAYLADQDVAAAFAKGFFNHDLGILTAGHWPPKGSARIFVHLARRLECDGSEDEQKLQLLVTARSIDASDVQVRKDLACQLRCSMLSLKPSGNDGGIDVEGLFLKLLLEIGEKIPADVLPNLTLQPVHLKQLSAQELLLLSKQLGMSERCADGARMAVAAARLFAAVKEEDACHDAFLYAVRLDPSSCDASRGLAQAVVTLKGKCKELAGSLQQLTAKCHALESKCQGQVSEGTSQLVWDLLGYNFSGFANRQRQTSNKFQIYPGINAWMSLCPLGFPQSRPGKAALFFHVEKAVVVKVRFSCRMMCMTLYHDFSRTLDSQGKPEGWGFANFVNTSELNNASITLDIFSVQLPAASLRSAVPGSNDSQHGEIVCRGHIQRI</sequence>
<gene>
    <name evidence="3" type="ORF">EVOR1521_LOCUS24413</name>
</gene>
<dbReference type="AlphaFoldDB" id="A0AA36N6Z6"/>
<protein>
    <recommendedName>
        <fullName evidence="2">U-box domain-containing protein</fullName>
    </recommendedName>
</protein>
<dbReference type="InterPro" id="IPR003613">
    <property type="entry name" value="Ubox_domain"/>
</dbReference>
<feature type="region of interest" description="Disordered" evidence="1">
    <location>
        <begin position="1"/>
        <end position="24"/>
    </location>
</feature>
<proteinExistence type="predicted"/>
<evidence type="ECO:0000256" key="1">
    <source>
        <dbReference type="SAM" id="MobiDB-lite"/>
    </source>
</evidence>
<dbReference type="PANTHER" id="PTHR46573:SF1">
    <property type="entry name" value="WD REPEAT, SAM AND U-BOX DOMAIN-CONTAINING PROTEIN 1"/>
    <property type="match status" value="1"/>
</dbReference>
<accession>A0AA36N6Z6</accession>
<dbReference type="InterPro" id="IPR013083">
    <property type="entry name" value="Znf_RING/FYVE/PHD"/>
</dbReference>
<evidence type="ECO:0000313" key="3">
    <source>
        <dbReference type="EMBL" id="CAJ1401225.1"/>
    </source>
</evidence>
<dbReference type="PANTHER" id="PTHR46573">
    <property type="entry name" value="WD REPEAT, SAM AND U-BOX DOMAIN-CONTAINING PROTEIN 1"/>
    <property type="match status" value="1"/>
</dbReference>
<dbReference type="SUPFAM" id="SSF57850">
    <property type="entry name" value="RING/U-box"/>
    <property type="match status" value="1"/>
</dbReference>
<name>A0AA36N6Z6_9DINO</name>
<comment type="caution">
    <text evidence="3">The sequence shown here is derived from an EMBL/GenBank/DDBJ whole genome shotgun (WGS) entry which is preliminary data.</text>
</comment>
<dbReference type="InterPro" id="IPR052085">
    <property type="entry name" value="WD-SAM-U-box"/>
</dbReference>
<dbReference type="SMART" id="SM00504">
    <property type="entry name" value="Ubox"/>
    <property type="match status" value="1"/>
</dbReference>
<evidence type="ECO:0000259" key="2">
    <source>
        <dbReference type="PROSITE" id="PS51698"/>
    </source>
</evidence>
<dbReference type="EMBL" id="CAUJNA010003405">
    <property type="protein sequence ID" value="CAJ1401225.1"/>
    <property type="molecule type" value="Genomic_DNA"/>
</dbReference>
<dbReference type="SUPFAM" id="SSF49599">
    <property type="entry name" value="TRAF domain-like"/>
    <property type="match status" value="1"/>
</dbReference>
<keyword evidence="4" id="KW-1185">Reference proteome</keyword>
<dbReference type="GO" id="GO:0004842">
    <property type="term" value="F:ubiquitin-protein transferase activity"/>
    <property type="evidence" value="ECO:0007669"/>
    <property type="project" value="InterPro"/>
</dbReference>
<dbReference type="CDD" id="cd00121">
    <property type="entry name" value="MATH"/>
    <property type="match status" value="1"/>
</dbReference>
<feature type="domain" description="U-box" evidence="2">
    <location>
        <begin position="92"/>
        <end position="165"/>
    </location>
</feature>
<dbReference type="Proteomes" id="UP001178507">
    <property type="component" value="Unassembled WGS sequence"/>
</dbReference>
<dbReference type="PROSITE" id="PS51698">
    <property type="entry name" value="U_BOX"/>
    <property type="match status" value="1"/>
</dbReference>
<reference evidence="3" key="1">
    <citation type="submission" date="2023-08" db="EMBL/GenBank/DDBJ databases">
        <authorList>
            <person name="Chen Y."/>
            <person name="Shah S."/>
            <person name="Dougan E. K."/>
            <person name="Thang M."/>
            <person name="Chan C."/>
        </authorList>
    </citation>
    <scope>NUCLEOTIDE SEQUENCE</scope>
</reference>
<dbReference type="CDD" id="cd16655">
    <property type="entry name" value="RING-Ubox_WDSUB1-like"/>
    <property type="match status" value="1"/>
</dbReference>